<dbReference type="AlphaFoldDB" id="A0A8H3E7C0"/>
<reference evidence="3" key="1">
    <citation type="submission" date="2021-01" db="EMBL/GenBank/DDBJ databases">
        <authorList>
            <person name="Kaushik A."/>
        </authorList>
    </citation>
    <scope>NUCLEOTIDE SEQUENCE</scope>
    <source>
        <strain evidence="3">AG5</strain>
    </source>
</reference>
<dbReference type="Gene3D" id="4.10.240.10">
    <property type="entry name" value="Zn(2)-C6 fungal-type DNA-binding domain"/>
    <property type="match status" value="1"/>
</dbReference>
<sequence length="347" mass="38778">MVGLLIHSSAFNYAKSVFTRRVKCDRARPCCETCLKSGLECLGYGEDRSRTDIQQEDPSTSIPFQLLPIFPLVPAQAEISEVLDATAIPNCMNTICDSRPSVLGAAALYRINIPASNNDDNGFDCSWPQHIQRTPRPSTHISSNASNPLDATSGTQFSSTYITRFLETLCKSMPPVVDATQITREVQFVRIFDAYQLQRGRYWFISPPVAIRDSLITRLMRSQTLMQALFLSARLLHALSQEPGGTARGYVGWIDQFENRFITDASGDLPLDYIEDRLSAQLELAYLRFVTADIISGYVLLQKALPSFLYLVAADSNLYSEHPNGNLVVSFPRALGAPQYELKRFIM</sequence>
<evidence type="ECO:0000313" key="4">
    <source>
        <dbReference type="Proteomes" id="UP000663827"/>
    </source>
</evidence>
<protein>
    <recommendedName>
        <fullName evidence="2">Zn(2)-C6 fungal-type domain-containing protein</fullName>
    </recommendedName>
</protein>
<organism evidence="3 4">
    <name type="scientific">Rhizoctonia solani</name>
    <dbReference type="NCBI Taxonomy" id="456999"/>
    <lineage>
        <taxon>Eukaryota</taxon>
        <taxon>Fungi</taxon>
        <taxon>Dikarya</taxon>
        <taxon>Basidiomycota</taxon>
        <taxon>Agaricomycotina</taxon>
        <taxon>Agaricomycetes</taxon>
        <taxon>Cantharellales</taxon>
        <taxon>Ceratobasidiaceae</taxon>
        <taxon>Rhizoctonia</taxon>
    </lineage>
</organism>
<dbReference type="Pfam" id="PF00172">
    <property type="entry name" value="Zn_clus"/>
    <property type="match status" value="1"/>
</dbReference>
<name>A0A8H3E7C0_9AGAM</name>
<proteinExistence type="predicted"/>
<dbReference type="GO" id="GO:0008270">
    <property type="term" value="F:zinc ion binding"/>
    <property type="evidence" value="ECO:0007669"/>
    <property type="project" value="InterPro"/>
</dbReference>
<feature type="region of interest" description="Disordered" evidence="1">
    <location>
        <begin position="127"/>
        <end position="149"/>
    </location>
</feature>
<evidence type="ECO:0000256" key="1">
    <source>
        <dbReference type="SAM" id="MobiDB-lite"/>
    </source>
</evidence>
<feature type="compositionally biased region" description="Polar residues" evidence="1">
    <location>
        <begin position="129"/>
        <end position="149"/>
    </location>
</feature>
<dbReference type="CDD" id="cd00067">
    <property type="entry name" value="GAL4"/>
    <property type="match status" value="1"/>
</dbReference>
<dbReference type="GO" id="GO:0000981">
    <property type="term" value="F:DNA-binding transcription factor activity, RNA polymerase II-specific"/>
    <property type="evidence" value="ECO:0007669"/>
    <property type="project" value="InterPro"/>
</dbReference>
<feature type="domain" description="Zn(2)-C6 fungal-type" evidence="2">
    <location>
        <begin position="20"/>
        <end position="48"/>
    </location>
</feature>
<dbReference type="InterPro" id="IPR001138">
    <property type="entry name" value="Zn2Cys6_DnaBD"/>
</dbReference>
<dbReference type="Proteomes" id="UP000663827">
    <property type="component" value="Unassembled WGS sequence"/>
</dbReference>
<dbReference type="EMBL" id="CAJNJQ010003280">
    <property type="protein sequence ID" value="CAE7195605.1"/>
    <property type="molecule type" value="Genomic_DNA"/>
</dbReference>
<accession>A0A8H3E7C0</accession>
<gene>
    <name evidence="3" type="ORF">RDB_LOCUS132383</name>
</gene>
<comment type="caution">
    <text evidence="3">The sequence shown here is derived from an EMBL/GenBank/DDBJ whole genome shotgun (WGS) entry which is preliminary data.</text>
</comment>
<dbReference type="SUPFAM" id="SSF57701">
    <property type="entry name" value="Zn2/Cys6 DNA-binding domain"/>
    <property type="match status" value="1"/>
</dbReference>
<dbReference type="InterPro" id="IPR036864">
    <property type="entry name" value="Zn2-C6_fun-type_DNA-bd_sf"/>
</dbReference>
<evidence type="ECO:0000259" key="2">
    <source>
        <dbReference type="Pfam" id="PF00172"/>
    </source>
</evidence>
<feature type="non-terminal residue" evidence="3">
    <location>
        <position position="1"/>
    </location>
</feature>
<evidence type="ECO:0000313" key="3">
    <source>
        <dbReference type="EMBL" id="CAE7195605.1"/>
    </source>
</evidence>